<dbReference type="Pfam" id="PF00082">
    <property type="entry name" value="Peptidase_S8"/>
    <property type="match status" value="1"/>
</dbReference>
<reference evidence="5 6" key="1">
    <citation type="submission" date="2024-02" db="EMBL/GenBank/DDBJ databases">
        <authorList>
            <person name="Vignale AGUSTIN F."/>
            <person name="Sosa J E."/>
            <person name="Modenutti C."/>
        </authorList>
    </citation>
    <scope>NUCLEOTIDE SEQUENCE [LARGE SCALE GENOMIC DNA]</scope>
</reference>
<dbReference type="EMBL" id="CAUOFW020004292">
    <property type="protein sequence ID" value="CAK9164930.1"/>
    <property type="molecule type" value="Genomic_DNA"/>
</dbReference>
<organism evidence="5 6">
    <name type="scientific">Ilex paraguariensis</name>
    <name type="common">yerba mate</name>
    <dbReference type="NCBI Taxonomy" id="185542"/>
    <lineage>
        <taxon>Eukaryota</taxon>
        <taxon>Viridiplantae</taxon>
        <taxon>Streptophyta</taxon>
        <taxon>Embryophyta</taxon>
        <taxon>Tracheophyta</taxon>
        <taxon>Spermatophyta</taxon>
        <taxon>Magnoliopsida</taxon>
        <taxon>eudicotyledons</taxon>
        <taxon>Gunneridae</taxon>
        <taxon>Pentapetalae</taxon>
        <taxon>asterids</taxon>
        <taxon>campanulids</taxon>
        <taxon>Aquifoliales</taxon>
        <taxon>Aquifoliaceae</taxon>
        <taxon>Ilex</taxon>
    </lineage>
</organism>
<keyword evidence="2" id="KW-0732">Signal</keyword>
<evidence type="ECO:0000313" key="5">
    <source>
        <dbReference type="EMBL" id="CAK9164930.1"/>
    </source>
</evidence>
<feature type="domain" description="Inhibitor I9" evidence="4">
    <location>
        <begin position="14"/>
        <end position="57"/>
    </location>
</feature>
<accession>A0ABC8T699</accession>
<dbReference type="SUPFAM" id="SSF52743">
    <property type="entry name" value="Subtilisin-like"/>
    <property type="match status" value="1"/>
</dbReference>
<dbReference type="InterPro" id="IPR010259">
    <property type="entry name" value="S8pro/Inhibitor_I9"/>
</dbReference>
<dbReference type="Pfam" id="PF05922">
    <property type="entry name" value="Inhibitor_I9"/>
    <property type="match status" value="1"/>
</dbReference>
<dbReference type="InterPro" id="IPR000209">
    <property type="entry name" value="Peptidase_S8/S53_dom"/>
</dbReference>
<dbReference type="InterPro" id="IPR036852">
    <property type="entry name" value="Peptidase_S8/S53_dom_sf"/>
</dbReference>
<dbReference type="Gene3D" id="3.40.50.200">
    <property type="entry name" value="Peptidase S8/S53 domain"/>
    <property type="match status" value="1"/>
</dbReference>
<evidence type="ECO:0000313" key="6">
    <source>
        <dbReference type="Proteomes" id="UP001642360"/>
    </source>
</evidence>
<dbReference type="PANTHER" id="PTHR10795">
    <property type="entry name" value="PROPROTEIN CONVERTASE SUBTILISIN/KEXIN"/>
    <property type="match status" value="1"/>
</dbReference>
<dbReference type="Proteomes" id="UP001642360">
    <property type="component" value="Unassembled WGS sequence"/>
</dbReference>
<evidence type="ECO:0008006" key="7">
    <source>
        <dbReference type="Google" id="ProtNLM"/>
    </source>
</evidence>
<sequence>MVSSVTDPNIESPSTPPIFYTFNVVFEDLAARLADEECDKLLELPGVNVVFKDTVRKQLHTTQSPQQTLMRRLSVITDLGLQFLPIGKAHTDSTPDYAIKNLLGQGSSVVALNTSFLEVQTDTKPMITNPHEMQFIMACIPHLLQLEPRLQGRYGDSDLFPGIESAIEDGVDILSISMGGGNAPYYEDVIARGTSAAMKRAIFVACSAGNMGPRAYTVQNTAPWVATVGARSIDQAFPVKIMLGNGKSFIGSSLCIS</sequence>
<dbReference type="Gene3D" id="3.50.30.30">
    <property type="match status" value="1"/>
</dbReference>
<dbReference type="InterPro" id="IPR045051">
    <property type="entry name" value="SBT"/>
</dbReference>
<dbReference type="AlphaFoldDB" id="A0ABC8T699"/>
<evidence type="ECO:0000259" key="3">
    <source>
        <dbReference type="Pfam" id="PF00082"/>
    </source>
</evidence>
<feature type="domain" description="Peptidase S8/S53" evidence="3">
    <location>
        <begin position="151"/>
        <end position="230"/>
    </location>
</feature>
<evidence type="ECO:0000256" key="2">
    <source>
        <dbReference type="ARBA" id="ARBA00022729"/>
    </source>
</evidence>
<gene>
    <name evidence="5" type="ORF">ILEXP_LOCUS34073</name>
</gene>
<evidence type="ECO:0000256" key="1">
    <source>
        <dbReference type="ARBA" id="ARBA00011073"/>
    </source>
</evidence>
<keyword evidence="6" id="KW-1185">Reference proteome</keyword>
<evidence type="ECO:0000259" key="4">
    <source>
        <dbReference type="Pfam" id="PF05922"/>
    </source>
</evidence>
<protein>
    <recommendedName>
        <fullName evidence="7">Peptidase S8/S53 domain-containing protein</fullName>
    </recommendedName>
</protein>
<comment type="caution">
    <text evidence="5">The sequence shown here is derived from an EMBL/GenBank/DDBJ whole genome shotgun (WGS) entry which is preliminary data.</text>
</comment>
<proteinExistence type="inferred from homology"/>
<comment type="similarity">
    <text evidence="1">Belongs to the peptidase S8 family.</text>
</comment>
<name>A0ABC8T699_9AQUA</name>